<name>A0ABQ6R191_9BACT</name>
<keyword evidence="2" id="KW-1185">Reference proteome</keyword>
<dbReference type="RefSeq" id="WP_338281087.1">
    <property type="nucleotide sequence ID" value="NZ_BTTX01000007.1"/>
</dbReference>
<comment type="caution">
    <text evidence="1">The sequence shown here is derived from an EMBL/GenBank/DDBJ whole genome shotgun (WGS) entry which is preliminary data.</text>
</comment>
<protein>
    <submittedName>
        <fullName evidence="1">Uncharacterized protein</fullName>
    </submittedName>
</protein>
<proteinExistence type="predicted"/>
<evidence type="ECO:0000313" key="2">
    <source>
        <dbReference type="Proteomes" id="UP001342631"/>
    </source>
</evidence>
<sequence>MKETVDDRLREEFETIDNYDEGTDARNFFQKMSGQPSPFQKIVGDLEK</sequence>
<dbReference type="Proteomes" id="UP001342631">
    <property type="component" value="Unassembled WGS sequence"/>
</dbReference>
<organism evidence="1 2">
    <name type="scientific">Corallococcus caeni</name>
    <dbReference type="NCBI Taxonomy" id="3082388"/>
    <lineage>
        <taxon>Bacteria</taxon>
        <taxon>Pseudomonadati</taxon>
        <taxon>Myxococcota</taxon>
        <taxon>Myxococcia</taxon>
        <taxon>Myxococcales</taxon>
        <taxon>Cystobacterineae</taxon>
        <taxon>Myxococcaceae</taxon>
        <taxon>Corallococcus</taxon>
    </lineage>
</organism>
<gene>
    <name evidence="1" type="ORF">ASNO1_63090</name>
</gene>
<reference evidence="1 2" key="1">
    <citation type="journal article" date="2024" name="Arch. Microbiol.">
        <title>Corallococcus caeni sp. nov., a novel myxobacterium isolated from activated sludge.</title>
        <authorList>
            <person name="Tomita S."/>
            <person name="Nakai R."/>
            <person name="Kuroda K."/>
            <person name="Kurashita H."/>
            <person name="Hatamoto M."/>
            <person name="Yamaguchi T."/>
            <person name="Narihiro T."/>
        </authorList>
    </citation>
    <scope>NUCLEOTIDE SEQUENCE [LARGE SCALE GENOMIC DNA]</scope>
    <source>
        <strain evidence="1 2">NO1</strain>
    </source>
</reference>
<accession>A0ABQ6R191</accession>
<dbReference type="EMBL" id="BTTX01000007">
    <property type="protein sequence ID" value="GMU10055.1"/>
    <property type="molecule type" value="Genomic_DNA"/>
</dbReference>
<evidence type="ECO:0000313" key="1">
    <source>
        <dbReference type="EMBL" id="GMU10055.1"/>
    </source>
</evidence>